<dbReference type="STRING" id="561229.Dd1591_1787"/>
<gene>
    <name evidence="2" type="ordered locus">Dd1591_1787</name>
</gene>
<accession>C6CG68</accession>
<reference evidence="2 3" key="1">
    <citation type="submission" date="2009-06" db="EMBL/GenBank/DDBJ databases">
        <title>Complete sequence of Dickeya zeae Ech1591.</title>
        <authorList>
            <consortium name="US DOE Joint Genome Institute"/>
            <person name="Lucas S."/>
            <person name="Copeland A."/>
            <person name="Lapidus A."/>
            <person name="Glavina del Rio T."/>
            <person name="Tice H."/>
            <person name="Bruce D."/>
            <person name="Goodwin L."/>
            <person name="Pitluck S."/>
            <person name="Chertkov O."/>
            <person name="Brettin T."/>
            <person name="Detter J.C."/>
            <person name="Han C."/>
            <person name="Larimer F."/>
            <person name="Land M."/>
            <person name="Hauser L."/>
            <person name="Kyrpides N."/>
            <person name="Ovchinnikova G."/>
            <person name="Balakrishnan V."/>
            <person name="Glasner J."/>
            <person name="Perna N.T."/>
        </authorList>
    </citation>
    <scope>NUCLEOTIDE SEQUENCE [LARGE SCALE GENOMIC DNA]</scope>
    <source>
        <strain evidence="2 3">Ech1591</strain>
    </source>
</reference>
<feature type="region of interest" description="Disordered" evidence="1">
    <location>
        <begin position="1"/>
        <end position="38"/>
    </location>
</feature>
<organism evidence="2 3">
    <name type="scientific">Dickeya chrysanthemi (strain Ech1591)</name>
    <name type="common">Dickeya zeae (strain Ech1591)</name>
    <dbReference type="NCBI Taxonomy" id="561229"/>
    <lineage>
        <taxon>Bacteria</taxon>
        <taxon>Pseudomonadati</taxon>
        <taxon>Pseudomonadota</taxon>
        <taxon>Gammaproteobacteria</taxon>
        <taxon>Enterobacterales</taxon>
        <taxon>Pectobacteriaceae</taxon>
        <taxon>Dickeya</taxon>
    </lineage>
</organism>
<dbReference type="AlphaFoldDB" id="C6CG68"/>
<evidence type="ECO:0000256" key="1">
    <source>
        <dbReference type="SAM" id="MobiDB-lite"/>
    </source>
</evidence>
<proteinExistence type="predicted"/>
<dbReference type="HOGENOM" id="CLU_3327248_0_0_6"/>
<feature type="compositionally biased region" description="Basic and acidic residues" evidence="1">
    <location>
        <begin position="18"/>
        <end position="38"/>
    </location>
</feature>
<name>C6CG68_DICC1</name>
<dbReference type="KEGG" id="dze:Dd1591_1787"/>
<dbReference type="EMBL" id="CP001655">
    <property type="protein sequence ID" value="ACT06638.1"/>
    <property type="molecule type" value="Genomic_DNA"/>
</dbReference>
<sequence length="38" mass="4330">MGPLNRMTGFVRAGESGLQEKHHNDQRADEQEGQDDFK</sequence>
<protein>
    <submittedName>
        <fullName evidence="2">Uncharacterized protein</fullName>
    </submittedName>
</protein>
<dbReference type="Proteomes" id="UP000002735">
    <property type="component" value="Chromosome"/>
</dbReference>
<evidence type="ECO:0000313" key="3">
    <source>
        <dbReference type="Proteomes" id="UP000002735"/>
    </source>
</evidence>
<evidence type="ECO:0000313" key="2">
    <source>
        <dbReference type="EMBL" id="ACT06638.1"/>
    </source>
</evidence>